<feature type="region of interest" description="Disordered" evidence="1">
    <location>
        <begin position="88"/>
        <end position="111"/>
    </location>
</feature>
<dbReference type="Pfam" id="PF13443">
    <property type="entry name" value="HTH_26"/>
    <property type="match status" value="1"/>
</dbReference>
<reference evidence="3 4" key="1">
    <citation type="submission" date="2018-07" db="EMBL/GenBank/DDBJ databases">
        <title>Complete genome sequencing of Ornithinimicrobium sp. AMA3305.</title>
        <authorList>
            <person name="Bae J.-W."/>
        </authorList>
    </citation>
    <scope>NUCLEOTIDE SEQUENCE [LARGE SCALE GENOMIC DNA]</scope>
    <source>
        <strain evidence="3 4">AMA3305</strain>
    </source>
</reference>
<evidence type="ECO:0000259" key="2">
    <source>
        <dbReference type="Pfam" id="PF13443"/>
    </source>
</evidence>
<evidence type="ECO:0000313" key="4">
    <source>
        <dbReference type="Proteomes" id="UP000253790"/>
    </source>
</evidence>
<dbReference type="OrthoDB" id="3626437at2"/>
<evidence type="ECO:0000313" key="3">
    <source>
        <dbReference type="EMBL" id="AXH97390.1"/>
    </source>
</evidence>
<evidence type="ECO:0000256" key="1">
    <source>
        <dbReference type="SAM" id="MobiDB-lite"/>
    </source>
</evidence>
<dbReference type="Proteomes" id="UP000253790">
    <property type="component" value="Chromosome"/>
</dbReference>
<sequence length="111" mass="12362">MSTRTVIRWNLRQVMAENGMFATTDLLEPLRERGVEMSRQMIHRVVTHPPRRINVDLLAALCDILACTPDDLLELVVEAVPAQAPAVNDHGPAIGDLRPVRANVRRPHAGQ</sequence>
<organism evidence="3 4">
    <name type="scientific">Ornithinimicrobium avium</name>
    <dbReference type="NCBI Taxonomy" id="2283195"/>
    <lineage>
        <taxon>Bacteria</taxon>
        <taxon>Bacillati</taxon>
        <taxon>Actinomycetota</taxon>
        <taxon>Actinomycetes</taxon>
        <taxon>Micrococcales</taxon>
        <taxon>Ornithinimicrobiaceae</taxon>
        <taxon>Ornithinimicrobium</taxon>
    </lineage>
</organism>
<keyword evidence="4" id="KW-1185">Reference proteome</keyword>
<dbReference type="EMBL" id="CP031229">
    <property type="protein sequence ID" value="AXH97390.1"/>
    <property type="molecule type" value="Genomic_DNA"/>
</dbReference>
<protein>
    <submittedName>
        <fullName evidence="3">XRE family transcriptional regulator</fullName>
    </submittedName>
</protein>
<name>A0A345NQT2_9MICO</name>
<dbReference type="RefSeq" id="WP_114929714.1">
    <property type="nucleotide sequence ID" value="NZ_CP031229.1"/>
</dbReference>
<dbReference type="AlphaFoldDB" id="A0A345NQT2"/>
<gene>
    <name evidence="3" type="ORF">DV701_15865</name>
</gene>
<dbReference type="KEGG" id="orn:DV701_15865"/>
<accession>A0A345NQT2</accession>
<proteinExistence type="predicted"/>
<dbReference type="InterPro" id="IPR001387">
    <property type="entry name" value="Cro/C1-type_HTH"/>
</dbReference>
<feature type="domain" description="HTH cro/C1-type" evidence="2">
    <location>
        <begin position="10"/>
        <end position="76"/>
    </location>
</feature>